<keyword evidence="5" id="KW-0472">Membrane</keyword>
<evidence type="ECO:0000313" key="8">
    <source>
        <dbReference type="Proteomes" id="UP000008066"/>
    </source>
</evidence>
<feature type="compositionally biased region" description="Low complexity" evidence="6">
    <location>
        <begin position="350"/>
        <end position="364"/>
    </location>
</feature>
<dbReference type="STRING" id="759272.G0SB50"/>
<feature type="compositionally biased region" description="Polar residues" evidence="6">
    <location>
        <begin position="568"/>
        <end position="586"/>
    </location>
</feature>
<feature type="compositionally biased region" description="Polar residues" evidence="6">
    <location>
        <begin position="382"/>
        <end position="402"/>
    </location>
</feature>
<name>G0SB50_CHATD</name>
<feature type="compositionally biased region" description="Basic residues" evidence="6">
    <location>
        <begin position="638"/>
        <end position="649"/>
    </location>
</feature>
<feature type="compositionally biased region" description="Polar residues" evidence="6">
    <location>
        <begin position="283"/>
        <end position="298"/>
    </location>
</feature>
<feature type="compositionally biased region" description="Basic and acidic residues" evidence="6">
    <location>
        <begin position="240"/>
        <end position="252"/>
    </location>
</feature>
<keyword evidence="8" id="KW-1185">Reference proteome</keyword>
<evidence type="ECO:0000256" key="3">
    <source>
        <dbReference type="ARBA" id="ARBA00010707"/>
    </source>
</evidence>
<dbReference type="EMBL" id="GL988044">
    <property type="protein sequence ID" value="EGS19430.1"/>
    <property type="molecule type" value="Genomic_DNA"/>
</dbReference>
<feature type="compositionally biased region" description="Low complexity" evidence="6">
    <location>
        <begin position="403"/>
        <end position="429"/>
    </location>
</feature>
<feature type="compositionally biased region" description="Low complexity" evidence="6">
    <location>
        <begin position="662"/>
        <end position="673"/>
    </location>
</feature>
<dbReference type="GeneID" id="18258928"/>
<evidence type="ECO:0000256" key="2">
    <source>
        <dbReference type="ARBA" id="ARBA00004421"/>
    </source>
</evidence>
<evidence type="ECO:0000256" key="4">
    <source>
        <dbReference type="ARBA" id="ARBA00021397"/>
    </source>
</evidence>
<dbReference type="Proteomes" id="UP000008066">
    <property type="component" value="Unassembled WGS sequence"/>
</dbReference>
<reference evidence="7 8" key="1">
    <citation type="journal article" date="2011" name="Cell">
        <title>Insight into structure and assembly of the nuclear pore complex by utilizing the genome of a eukaryotic thermophile.</title>
        <authorList>
            <person name="Amlacher S."/>
            <person name="Sarges P."/>
            <person name="Flemming D."/>
            <person name="van Noort V."/>
            <person name="Kunze R."/>
            <person name="Devos D.P."/>
            <person name="Arumugam M."/>
            <person name="Bork P."/>
            <person name="Hurt E."/>
        </authorList>
    </citation>
    <scope>NUCLEOTIDE SEQUENCE [LARGE SCALE GENOMIC DNA]</scope>
    <source>
        <strain evidence="8">DSM 1495 / CBS 144.50 / IMI 039719</strain>
    </source>
</reference>
<feature type="compositionally biased region" description="Low complexity" evidence="6">
    <location>
        <begin position="311"/>
        <end position="321"/>
    </location>
</feature>
<dbReference type="Pfam" id="PF12634">
    <property type="entry name" value="Inp1"/>
    <property type="match status" value="1"/>
</dbReference>
<feature type="compositionally biased region" description="Low complexity" evidence="6">
    <location>
        <begin position="12"/>
        <end position="37"/>
    </location>
</feature>
<dbReference type="AlphaFoldDB" id="G0SB50"/>
<dbReference type="KEGG" id="cthr:CTHT_0048900"/>
<dbReference type="GO" id="GO:0005780">
    <property type="term" value="C:extrinsic component of intraperoxisomal membrane"/>
    <property type="evidence" value="ECO:0007669"/>
    <property type="project" value="InterPro"/>
</dbReference>
<gene>
    <name evidence="7" type="ORF">CTHT_0048900</name>
</gene>
<feature type="region of interest" description="Disordered" evidence="6">
    <location>
        <begin position="610"/>
        <end position="706"/>
    </location>
</feature>
<organism evidence="8">
    <name type="scientific">Chaetomium thermophilum (strain DSM 1495 / CBS 144.50 / IMI 039719)</name>
    <name type="common">Thermochaetoides thermophila</name>
    <dbReference type="NCBI Taxonomy" id="759272"/>
    <lineage>
        <taxon>Eukaryota</taxon>
        <taxon>Fungi</taxon>
        <taxon>Dikarya</taxon>
        <taxon>Ascomycota</taxon>
        <taxon>Pezizomycotina</taxon>
        <taxon>Sordariomycetes</taxon>
        <taxon>Sordariomycetidae</taxon>
        <taxon>Sordariales</taxon>
        <taxon>Chaetomiaceae</taxon>
        <taxon>Thermochaetoides</taxon>
    </lineage>
</organism>
<evidence type="ECO:0000256" key="5">
    <source>
        <dbReference type="ARBA" id="ARBA00023136"/>
    </source>
</evidence>
<dbReference type="GO" id="GO:0045033">
    <property type="term" value="P:peroxisome inheritance"/>
    <property type="evidence" value="ECO:0007669"/>
    <property type="project" value="InterPro"/>
</dbReference>
<protein>
    <recommendedName>
        <fullName evidence="4">Inheritance of peroxisomes protein 1</fullName>
    </recommendedName>
</protein>
<accession>G0SB50</accession>
<dbReference type="RefSeq" id="XP_006695252.1">
    <property type="nucleotide sequence ID" value="XM_006695189.1"/>
</dbReference>
<comment type="similarity">
    <text evidence="3">Belongs to the INP1 family.</text>
</comment>
<proteinExistence type="inferred from homology"/>
<feature type="region of interest" description="Disordered" evidence="6">
    <location>
        <begin position="564"/>
        <end position="596"/>
    </location>
</feature>
<feature type="region of interest" description="Disordered" evidence="6">
    <location>
        <begin position="240"/>
        <end position="450"/>
    </location>
</feature>
<dbReference type="HOGENOM" id="CLU_016546_0_0_1"/>
<dbReference type="eggNOG" id="ENOG502S7ZC">
    <property type="taxonomic scope" value="Eukaryota"/>
</dbReference>
<evidence type="ECO:0000313" key="7">
    <source>
        <dbReference type="EMBL" id="EGS19430.1"/>
    </source>
</evidence>
<dbReference type="OrthoDB" id="4097008at2759"/>
<feature type="region of interest" description="Disordered" evidence="6">
    <location>
        <begin position="1"/>
        <end position="37"/>
    </location>
</feature>
<comment type="function">
    <text evidence="1">Required for peroxisome inheritance.</text>
</comment>
<evidence type="ECO:0000256" key="6">
    <source>
        <dbReference type="SAM" id="MobiDB-lite"/>
    </source>
</evidence>
<comment type="subcellular location">
    <subcellularLocation>
        <location evidence="2">Peroxisome membrane</location>
        <topology evidence="2">Peripheral membrane protein</topology>
    </subcellularLocation>
</comment>
<evidence type="ECO:0000256" key="1">
    <source>
        <dbReference type="ARBA" id="ARBA00003594"/>
    </source>
</evidence>
<sequence length="706" mass="77092">MDIPRPRSSGFPAPRRVVTAPVPQSTPQSPSSPQVSSGLVDTLYVHPNVKIVSFTATGRSLSVGPRTASVHEVEPGSLPWTSQLERTIAVGSFKIYRAPGSVAFLSCGSALQPILPKSQAWCVDVESSKFVLQIRRPQYWRIEVPVKEEEEVRLALQLREVFDAILLFEKTPCPFQRPFTVELPELPKTPVKKRPWTPARRSSASLPLTPVTSVEIARLHHGTPRGSFCVSDLRSKKEAAKALSEHGRRLAVPEEEETSGGDKPTSSQPIVITQPEARITKPIETSNVPREPQRNQAWLSVPLPPSPPLSSPGSPLLSRLPTTPEIPEAPTSQEETRPEAETSQASKRWSVASSDSNASSEYSVTTAPSSLPDIEVEVSSPELENTSTTNITAPTQNDEILNSIQQLTGTSTTSTREQSSSAPSTALPPTRRPVYRRATTSSSISPSRRALTPLPSAADLFVPRATLLNATSTNESLATSTALVVANRPLYTTVLHKLISSPPAHLISLMLRVASRIAAGEWRGLVLGRGEGGQEVSVHWDWSDDDDIGDDILRRGRRRRRVVWDQPETPTTPSGWQANDGTNVKDTPSKGGRTFWGDEIDDWWAQRRKEGKGKMAGTFPESDEEDDEIGPMGERRSSKSRSRSSRRGRSGSDGSRGRTRSRTNSLLLGLGLSPESDELEKRAEEAAAAANDHGYAMPGDFEWEVD</sequence>
<dbReference type="InterPro" id="IPR024758">
    <property type="entry name" value="Inp1"/>
</dbReference>